<dbReference type="Proteomes" id="UP001589535">
    <property type="component" value="Unassembled WGS sequence"/>
</dbReference>
<dbReference type="RefSeq" id="WP_378205139.1">
    <property type="nucleotide sequence ID" value="NZ_JBHMBK010000047.1"/>
</dbReference>
<evidence type="ECO:0000313" key="1">
    <source>
        <dbReference type="EMBL" id="MFB9690147.1"/>
    </source>
</evidence>
<comment type="caution">
    <text evidence="1">The sequence shown here is derived from an EMBL/GenBank/DDBJ whole genome shotgun (WGS) entry which is preliminary data.</text>
</comment>
<organism evidence="1 2">
    <name type="scientific">Amycolatopsis plumensis</name>
    <dbReference type="NCBI Taxonomy" id="236508"/>
    <lineage>
        <taxon>Bacteria</taxon>
        <taxon>Bacillati</taxon>
        <taxon>Actinomycetota</taxon>
        <taxon>Actinomycetes</taxon>
        <taxon>Pseudonocardiales</taxon>
        <taxon>Pseudonocardiaceae</taxon>
        <taxon>Amycolatopsis</taxon>
    </lineage>
</organism>
<protein>
    <submittedName>
        <fullName evidence="1">Uncharacterized protein</fullName>
    </submittedName>
</protein>
<evidence type="ECO:0000313" key="2">
    <source>
        <dbReference type="Proteomes" id="UP001589535"/>
    </source>
</evidence>
<proteinExistence type="predicted"/>
<name>A0ABV5UFI9_9PSEU</name>
<dbReference type="EMBL" id="JBHMBK010000047">
    <property type="protein sequence ID" value="MFB9690147.1"/>
    <property type="molecule type" value="Genomic_DNA"/>
</dbReference>
<accession>A0ABV5UFI9</accession>
<reference evidence="1 2" key="1">
    <citation type="submission" date="2024-09" db="EMBL/GenBank/DDBJ databases">
        <authorList>
            <person name="Sun Q."/>
            <person name="Mori K."/>
        </authorList>
    </citation>
    <scope>NUCLEOTIDE SEQUENCE [LARGE SCALE GENOMIC DNA]</scope>
    <source>
        <strain evidence="1 2">JCM 13852</strain>
    </source>
</reference>
<keyword evidence="2" id="KW-1185">Reference proteome</keyword>
<gene>
    <name evidence="1" type="ORF">ACFFTO_38740</name>
</gene>
<sequence>MPSRVVPPIELPASVDELARAAAAQLGWNGVVLPETTILGRKVCVVAKLRTDVHAERIAMGAGPVADRATVDTWTWPELAGTAPAPAAEIVGVLAVARHWRTAMASAVPFARYGEAAMVLPSPAVLTEDYVGNCLPRARAYGLAVVTADPNAVVDLDLEGRTERVVLAEDPVSRLINELVYDHLLRTAEVPASLD</sequence>